<keyword evidence="5 6" id="KW-0472">Membrane</keyword>
<feature type="transmembrane region" description="Helical" evidence="6">
    <location>
        <begin position="90"/>
        <end position="114"/>
    </location>
</feature>
<evidence type="ECO:0000256" key="4">
    <source>
        <dbReference type="ARBA" id="ARBA00022989"/>
    </source>
</evidence>
<evidence type="ECO:0000256" key="5">
    <source>
        <dbReference type="ARBA" id="ARBA00023136"/>
    </source>
</evidence>
<dbReference type="Proteomes" id="UP001597344">
    <property type="component" value="Unassembled WGS sequence"/>
</dbReference>
<dbReference type="InterPro" id="IPR002293">
    <property type="entry name" value="AA/rel_permease1"/>
</dbReference>
<evidence type="ECO:0000313" key="8">
    <source>
        <dbReference type="Proteomes" id="UP001597344"/>
    </source>
</evidence>
<feature type="transmembrane region" description="Helical" evidence="6">
    <location>
        <begin position="12"/>
        <end position="31"/>
    </location>
</feature>
<dbReference type="InterPro" id="IPR050367">
    <property type="entry name" value="APC_superfamily"/>
</dbReference>
<organism evidence="7 8">
    <name type="scientific">Aquimarina celericrescens</name>
    <dbReference type="NCBI Taxonomy" id="1964542"/>
    <lineage>
        <taxon>Bacteria</taxon>
        <taxon>Pseudomonadati</taxon>
        <taxon>Bacteroidota</taxon>
        <taxon>Flavobacteriia</taxon>
        <taxon>Flavobacteriales</taxon>
        <taxon>Flavobacteriaceae</taxon>
        <taxon>Aquimarina</taxon>
    </lineage>
</organism>
<comment type="subcellular location">
    <subcellularLocation>
        <location evidence="1">Cell membrane</location>
        <topology evidence="1">Multi-pass membrane protein</topology>
    </subcellularLocation>
</comment>
<evidence type="ECO:0000256" key="1">
    <source>
        <dbReference type="ARBA" id="ARBA00004651"/>
    </source>
</evidence>
<dbReference type="PANTHER" id="PTHR42770">
    <property type="entry name" value="AMINO ACID TRANSPORTER-RELATED"/>
    <property type="match status" value="1"/>
</dbReference>
<keyword evidence="8" id="KW-1185">Reference proteome</keyword>
<keyword evidence="3 6" id="KW-0812">Transmembrane</keyword>
<feature type="transmembrane region" description="Helical" evidence="6">
    <location>
        <begin position="228"/>
        <end position="251"/>
    </location>
</feature>
<feature type="transmembrane region" description="Helical" evidence="6">
    <location>
        <begin position="37"/>
        <end position="59"/>
    </location>
</feature>
<dbReference type="Gene3D" id="1.20.1740.10">
    <property type="entry name" value="Amino acid/polyamine transporter I"/>
    <property type="match status" value="1"/>
</dbReference>
<gene>
    <name evidence="7" type="ORF">ACFSJT_08815</name>
</gene>
<feature type="transmembrane region" description="Helical" evidence="6">
    <location>
        <begin position="271"/>
        <end position="301"/>
    </location>
</feature>
<evidence type="ECO:0000256" key="2">
    <source>
        <dbReference type="ARBA" id="ARBA00022475"/>
    </source>
</evidence>
<dbReference type="Pfam" id="PF13520">
    <property type="entry name" value="AA_permease_2"/>
    <property type="match status" value="1"/>
</dbReference>
<reference evidence="8" key="1">
    <citation type="journal article" date="2019" name="Int. J. Syst. Evol. Microbiol.">
        <title>The Global Catalogue of Microorganisms (GCM) 10K type strain sequencing project: providing services to taxonomists for standard genome sequencing and annotation.</title>
        <authorList>
            <consortium name="The Broad Institute Genomics Platform"/>
            <consortium name="The Broad Institute Genome Sequencing Center for Infectious Disease"/>
            <person name="Wu L."/>
            <person name="Ma J."/>
        </authorList>
    </citation>
    <scope>NUCLEOTIDE SEQUENCE [LARGE SCALE GENOMIC DNA]</scope>
    <source>
        <strain evidence="8">DT92</strain>
    </source>
</reference>
<evidence type="ECO:0000256" key="6">
    <source>
        <dbReference type="SAM" id="Phobius"/>
    </source>
</evidence>
<dbReference type="EMBL" id="JBHUHY010000006">
    <property type="protein sequence ID" value="MFD2186891.1"/>
    <property type="molecule type" value="Genomic_DNA"/>
</dbReference>
<feature type="transmembrane region" description="Helical" evidence="6">
    <location>
        <begin position="350"/>
        <end position="368"/>
    </location>
</feature>
<name>A0ABW5AYI5_9FLAO</name>
<keyword evidence="2" id="KW-1003">Cell membrane</keyword>
<dbReference type="RefSeq" id="WP_378319887.1">
    <property type="nucleotide sequence ID" value="NZ_JBHUHY010000006.1"/>
</dbReference>
<comment type="caution">
    <text evidence="7">The sequence shown here is derived from an EMBL/GenBank/DDBJ whole genome shotgun (WGS) entry which is preliminary data.</text>
</comment>
<proteinExistence type="predicted"/>
<feature type="transmembrane region" description="Helical" evidence="6">
    <location>
        <begin position="147"/>
        <end position="164"/>
    </location>
</feature>
<feature type="transmembrane region" description="Helical" evidence="6">
    <location>
        <begin position="184"/>
        <end position="207"/>
    </location>
</feature>
<protein>
    <submittedName>
        <fullName evidence="7">APC family permease</fullName>
    </submittedName>
</protein>
<feature type="transmembrane region" description="Helical" evidence="6">
    <location>
        <begin position="322"/>
        <end position="344"/>
    </location>
</feature>
<evidence type="ECO:0000256" key="3">
    <source>
        <dbReference type="ARBA" id="ARBA00022692"/>
    </source>
</evidence>
<dbReference type="PIRSF" id="PIRSF006060">
    <property type="entry name" value="AA_transporter"/>
    <property type="match status" value="1"/>
</dbReference>
<accession>A0ABW5AYI5</accession>
<keyword evidence="4 6" id="KW-1133">Transmembrane helix</keyword>
<sequence>MNKAKLKRSISLPVLFLYGLGTMVGGGFYALSGKVAGMAGIAAPLSFLIAGILAFLNVFTFSELSSRYPVSAGESKYVQEAFHNRWFSGLVGWLVILTGVVSAATLSVATIGFLQDLISVPESIGIIILVLLMGIVCAWGVGESVKVVLVITIIEVGALFYILFSKGENLGQIPDVLSNLDYHFSQGFSGIGILSGAFLSFYAFVGFEDMVNMAEEVKNVKNTLPKAMIWAVISTTILYVFVATTMVLTITPNVLAVANAPLAKIIEGDGALVGLFFIIISILTGLNGALVQIVMSSRVLYGLGKEKKAPQLFSVVNKKTQTPIAATVFATLIVLILALFFPLIGLAEATSFIILIVFTFLNIALITIKKREKAIPNDIKTYPIWLPYIALVACIAILFFKITQ</sequence>
<feature type="transmembrane region" description="Helical" evidence="6">
    <location>
        <begin position="120"/>
        <end position="140"/>
    </location>
</feature>
<evidence type="ECO:0000313" key="7">
    <source>
        <dbReference type="EMBL" id="MFD2186891.1"/>
    </source>
</evidence>
<feature type="transmembrane region" description="Helical" evidence="6">
    <location>
        <begin position="380"/>
        <end position="400"/>
    </location>
</feature>
<dbReference type="PANTHER" id="PTHR42770:SF11">
    <property type="entry name" value="INNER MEMBRANE TRANSPORT PROTEIN YBAT"/>
    <property type="match status" value="1"/>
</dbReference>